<dbReference type="InterPro" id="IPR013429">
    <property type="entry name" value="Regulatory_FmdB_Zinc_ribbon"/>
</dbReference>
<evidence type="ECO:0000259" key="2">
    <source>
        <dbReference type="SMART" id="SM00834"/>
    </source>
</evidence>
<proteinExistence type="predicted"/>
<dbReference type="EMBL" id="JAGSOH010000030">
    <property type="protein sequence ID" value="MBR7827223.1"/>
    <property type="molecule type" value="Genomic_DNA"/>
</dbReference>
<evidence type="ECO:0000313" key="3">
    <source>
        <dbReference type="EMBL" id="MBR7827223.1"/>
    </source>
</evidence>
<dbReference type="RefSeq" id="WP_212518370.1">
    <property type="nucleotide sequence ID" value="NZ_JAGSOH010000030.1"/>
</dbReference>
<dbReference type="SMART" id="SM00834">
    <property type="entry name" value="CxxC_CXXC_SSSS"/>
    <property type="match status" value="1"/>
</dbReference>
<protein>
    <recommendedName>
        <fullName evidence="2">Putative regulatory protein FmdB zinc ribbon domain-containing protein</fullName>
    </recommendedName>
</protein>
<gene>
    <name evidence="3" type="ORF">KDK95_12975</name>
</gene>
<keyword evidence="4" id="KW-1185">Reference proteome</keyword>
<dbReference type="AlphaFoldDB" id="A0A941EB44"/>
<dbReference type="NCBIfam" id="TIGR02605">
    <property type="entry name" value="CxxC_CxxC_SSSS"/>
    <property type="match status" value="1"/>
</dbReference>
<dbReference type="Proteomes" id="UP000676325">
    <property type="component" value="Unassembled WGS sequence"/>
</dbReference>
<evidence type="ECO:0000256" key="1">
    <source>
        <dbReference type="SAM" id="MobiDB-lite"/>
    </source>
</evidence>
<accession>A0A941EB44</accession>
<comment type="caution">
    <text evidence="3">The sequence shown here is derived from an EMBL/GenBank/DDBJ whole genome shotgun (WGS) entry which is preliminary data.</text>
</comment>
<dbReference type="Pfam" id="PF09723">
    <property type="entry name" value="Zn_ribbon_8"/>
    <property type="match status" value="1"/>
</dbReference>
<feature type="domain" description="Putative regulatory protein FmdB zinc ribbon" evidence="2">
    <location>
        <begin position="1"/>
        <end position="41"/>
    </location>
</feature>
<evidence type="ECO:0000313" key="4">
    <source>
        <dbReference type="Proteomes" id="UP000676325"/>
    </source>
</evidence>
<feature type="region of interest" description="Disordered" evidence="1">
    <location>
        <begin position="56"/>
        <end position="93"/>
    </location>
</feature>
<name>A0A941EB44_9ACTN</name>
<reference evidence="3" key="1">
    <citation type="submission" date="2021-04" db="EMBL/GenBank/DDBJ databases">
        <title>Genome based classification of Actinospica acidithermotolerans sp. nov., an actinobacterium isolated from an Indonesian hot spring.</title>
        <authorList>
            <person name="Kusuma A.B."/>
            <person name="Putra K.E."/>
            <person name="Nafisah S."/>
            <person name="Loh J."/>
            <person name="Nouioui I."/>
            <person name="Goodfellow M."/>
        </authorList>
    </citation>
    <scope>NUCLEOTIDE SEQUENCE</scope>
    <source>
        <strain evidence="3">MGRD01-02</strain>
    </source>
</reference>
<organism evidence="3 4">
    <name type="scientific">Actinospica acidithermotolerans</name>
    <dbReference type="NCBI Taxonomy" id="2828514"/>
    <lineage>
        <taxon>Bacteria</taxon>
        <taxon>Bacillati</taxon>
        <taxon>Actinomycetota</taxon>
        <taxon>Actinomycetes</taxon>
        <taxon>Catenulisporales</taxon>
        <taxon>Actinospicaceae</taxon>
        <taxon>Actinospica</taxon>
    </lineage>
</organism>
<sequence>MAIYQYQCTDCGPFDVSRPIGQALSEEPCEACAEPARRVFTAPMLTRTSAALARALGAQEASAHEPRVVTEVPPARRGRSPASDPRHARLPRP</sequence>